<feature type="domain" description="ABC3 transporter permease C-terminal" evidence="7">
    <location>
        <begin position="201"/>
        <end position="304"/>
    </location>
</feature>
<evidence type="ECO:0000313" key="9">
    <source>
        <dbReference type="Proteomes" id="UP000004705"/>
    </source>
</evidence>
<feature type="transmembrane region" description="Helical" evidence="6">
    <location>
        <begin position="363"/>
        <end position="384"/>
    </location>
</feature>
<proteinExistence type="predicted"/>
<dbReference type="OrthoDB" id="3654456at2"/>
<feature type="transmembrane region" description="Helical" evidence="6">
    <location>
        <begin position="412"/>
        <end position="433"/>
    </location>
</feature>
<protein>
    <submittedName>
        <fullName evidence="8">ABC-type transport system, involved in lipoprotein release, permease component</fullName>
    </submittedName>
</protein>
<dbReference type="GO" id="GO:0005886">
    <property type="term" value="C:plasma membrane"/>
    <property type="evidence" value="ECO:0007669"/>
    <property type="project" value="UniProtKB-SubCell"/>
</dbReference>
<dbReference type="AlphaFoldDB" id="H8GA08"/>
<sequence length="769" mass="80002">MIRDLMLGLRLAVGGGRISGQALLRLAMTTLGVAMAVTVLLAAASVPTLVSAQEEREAGQAPSVVPEPGVDPLYQLDWFIDAGADYVQATVVAPSGDHTPVPPGLDRIPGPGEVILSPAAAEFLASPEGRVAQERIDGTVVGEVGQAGLVTANDVVVYVGAPLETLRTAENVDRVYGFGGADSLPGDSFGVLTAALVGPLVVVFLLPLLIFVTTASRMGAAQRERRLAALRLLGVSSRQVRRVAAAESLLGALVGLLVGGALFAVLRPLIGRIELFDTRFFPEDFTPTLLGIAAIAVLVPALAVGAAVFGLRRVVVEPLGVVRQARPRRRRMGWRWSIAGLGAALMLSTLFVEQRAHADLVGVVLAAGSTLLLISVVALLPWAVEKLVNRLRGGSPAWQLAVRRLQLDSGTASRVVSGLVVVLAGAILVQTLIGTVSTGQPRGSQWQPTPALAAELRLPAEHVTEARRLLADTVTSTDVHQIQEAVLESVDGSGSGAFVRIGDCAALATLAEVGSCADGDVFVVGLDGSPADRHAGERMRFVTYTTDEPEYGPTWTVPGDVQGLPSEKANRLVAGEVLTTPGALRGVELPDAAHTLYVMADGDRAGMYEAVAAAISPLKWNVSMSPGPGMFEAERLEEVAGTMTGLLLTASLFVLAVAALSLLLVSIEQIVERRRPLAALSASGVPLSVLARSALWQNTVPVAVGVLLAVGAGLGVTLPTVRYIGLDIQLDAGLLGTVCGAAVLTVLVSTVLSLPLLRQATRLETLRSE</sequence>
<keyword evidence="3 6" id="KW-0812">Transmembrane</keyword>
<feature type="transmembrane region" description="Helical" evidence="6">
    <location>
        <begin position="332"/>
        <end position="351"/>
    </location>
</feature>
<reference evidence="8 9" key="1">
    <citation type="journal article" date="2012" name="Stand. Genomic Sci.">
        <title>Genome sequence of the soil bacterium Saccharomonospora azurea type strain (NA-128(T)).</title>
        <authorList>
            <person name="Klenk H.P."/>
            <person name="Held B."/>
            <person name="Lucas S."/>
            <person name="Lapidus A."/>
            <person name="Copeland A."/>
            <person name="Hammon N."/>
            <person name="Pitluck S."/>
            <person name="Goodwin L.A."/>
            <person name="Han C."/>
            <person name="Tapia R."/>
            <person name="Brambilla E.M."/>
            <person name="Potter G."/>
            <person name="Land M."/>
            <person name="Ivanova N."/>
            <person name="Rohde M."/>
            <person name="Goker M."/>
            <person name="Detter J.C."/>
            <person name="Kyrpides N.C."/>
            <person name="Woyke T."/>
        </authorList>
    </citation>
    <scope>NUCLEOTIDE SEQUENCE [LARGE SCALE GENOMIC DNA]</scope>
    <source>
        <strain evidence="8 9">NA-128</strain>
    </source>
</reference>
<accession>H8GA08</accession>
<evidence type="ECO:0000256" key="4">
    <source>
        <dbReference type="ARBA" id="ARBA00022989"/>
    </source>
</evidence>
<feature type="transmembrane region" description="Helical" evidence="6">
    <location>
        <begin position="248"/>
        <end position="270"/>
    </location>
</feature>
<keyword evidence="4 6" id="KW-1133">Transmembrane helix</keyword>
<feature type="transmembrane region" description="Helical" evidence="6">
    <location>
        <begin position="702"/>
        <end position="721"/>
    </location>
</feature>
<feature type="transmembrane region" description="Helical" evidence="6">
    <location>
        <begin position="733"/>
        <end position="757"/>
    </location>
</feature>
<evidence type="ECO:0000256" key="2">
    <source>
        <dbReference type="ARBA" id="ARBA00022475"/>
    </source>
</evidence>
<name>H8GA08_9PSEU</name>
<feature type="transmembrane region" description="Helical" evidence="6">
    <location>
        <begin position="189"/>
        <end position="216"/>
    </location>
</feature>
<evidence type="ECO:0000256" key="6">
    <source>
        <dbReference type="SAM" id="Phobius"/>
    </source>
</evidence>
<comment type="subcellular location">
    <subcellularLocation>
        <location evidence="1">Cell membrane</location>
        <topology evidence="1">Multi-pass membrane protein</topology>
    </subcellularLocation>
</comment>
<keyword evidence="8" id="KW-0449">Lipoprotein</keyword>
<feature type="transmembrane region" description="Helical" evidence="6">
    <location>
        <begin position="26"/>
        <end position="46"/>
    </location>
</feature>
<evidence type="ECO:0000256" key="1">
    <source>
        <dbReference type="ARBA" id="ARBA00004651"/>
    </source>
</evidence>
<dbReference type="HOGENOM" id="CLU_021084_0_0_11"/>
<dbReference type="EMBL" id="CM001466">
    <property type="protein sequence ID" value="EHY87564.1"/>
    <property type="molecule type" value="Genomic_DNA"/>
</dbReference>
<keyword evidence="9" id="KW-1185">Reference proteome</keyword>
<evidence type="ECO:0000259" key="7">
    <source>
        <dbReference type="Pfam" id="PF02687"/>
    </source>
</evidence>
<evidence type="ECO:0000256" key="3">
    <source>
        <dbReference type="ARBA" id="ARBA00022692"/>
    </source>
</evidence>
<keyword evidence="2" id="KW-1003">Cell membrane</keyword>
<feature type="domain" description="ABC3 transporter permease C-terminal" evidence="7">
    <location>
        <begin position="649"/>
        <end position="758"/>
    </location>
</feature>
<feature type="transmembrane region" description="Helical" evidence="6">
    <location>
        <begin position="290"/>
        <end position="311"/>
    </location>
</feature>
<evidence type="ECO:0000313" key="8">
    <source>
        <dbReference type="EMBL" id="EHY87564.1"/>
    </source>
</evidence>
<dbReference type="InterPro" id="IPR003838">
    <property type="entry name" value="ABC3_permease_C"/>
</dbReference>
<dbReference type="RefSeq" id="WP_005438522.1">
    <property type="nucleotide sequence ID" value="NZ_CM001466.1"/>
</dbReference>
<evidence type="ECO:0000256" key="5">
    <source>
        <dbReference type="ARBA" id="ARBA00023136"/>
    </source>
</evidence>
<dbReference type="Proteomes" id="UP000004705">
    <property type="component" value="Chromosome"/>
</dbReference>
<organism evidence="8 9">
    <name type="scientific">Saccharomonospora azurea NA-128</name>
    <dbReference type="NCBI Taxonomy" id="882081"/>
    <lineage>
        <taxon>Bacteria</taxon>
        <taxon>Bacillati</taxon>
        <taxon>Actinomycetota</taxon>
        <taxon>Actinomycetes</taxon>
        <taxon>Pseudonocardiales</taxon>
        <taxon>Pseudonocardiaceae</taxon>
        <taxon>Saccharomonospora</taxon>
    </lineage>
</organism>
<keyword evidence="5 6" id="KW-0472">Membrane</keyword>
<gene>
    <name evidence="8" type="ORF">SacazDRAFT_00613</name>
</gene>
<dbReference type="Pfam" id="PF02687">
    <property type="entry name" value="FtsX"/>
    <property type="match status" value="2"/>
</dbReference>
<feature type="transmembrane region" description="Helical" evidence="6">
    <location>
        <begin position="645"/>
        <end position="665"/>
    </location>
</feature>